<name>A0AAN9AJY8_9CAEN</name>
<evidence type="ECO:0000256" key="2">
    <source>
        <dbReference type="SAM" id="Phobius"/>
    </source>
</evidence>
<comment type="caution">
    <text evidence="3">The sequence shown here is derived from an EMBL/GenBank/DDBJ whole genome shotgun (WGS) entry which is preliminary data.</text>
</comment>
<keyword evidence="2" id="KW-1133">Transmembrane helix</keyword>
<gene>
    <name evidence="3" type="ORF">V1264_022125</name>
</gene>
<evidence type="ECO:0000313" key="4">
    <source>
        <dbReference type="Proteomes" id="UP001374579"/>
    </source>
</evidence>
<keyword evidence="2" id="KW-0472">Membrane</keyword>
<protein>
    <submittedName>
        <fullName evidence="3">Uncharacterized protein</fullName>
    </submittedName>
</protein>
<dbReference type="AlphaFoldDB" id="A0AAN9AJY8"/>
<sequence>MERRKANMSSGEKEESSPLTEKPRDPNEIKATQCSRIQAPVQCCLRPAMWVPGLNQLHSHREKWKTEGSTSQINLDSVREALPRVIQADKTNSDFIVSKVESNFLQIQVVTRAEWLDVIEMWFEDNEIKISAFSSGFLPLCLPGACLFNLAFFWMPFSDMGMNAKRLKWIVSQMNIPVTRSRSWSSL</sequence>
<dbReference type="Proteomes" id="UP001374579">
    <property type="component" value="Unassembled WGS sequence"/>
</dbReference>
<reference evidence="3 4" key="1">
    <citation type="submission" date="2024-02" db="EMBL/GenBank/DDBJ databases">
        <title>Chromosome-scale genome assembly of the rough periwinkle Littorina saxatilis.</title>
        <authorList>
            <person name="De Jode A."/>
            <person name="Faria R."/>
            <person name="Formenti G."/>
            <person name="Sims Y."/>
            <person name="Smith T.P."/>
            <person name="Tracey A."/>
            <person name="Wood J.M.D."/>
            <person name="Zagrodzka Z.B."/>
            <person name="Johannesson K."/>
            <person name="Butlin R.K."/>
            <person name="Leder E.H."/>
        </authorList>
    </citation>
    <scope>NUCLEOTIDE SEQUENCE [LARGE SCALE GENOMIC DNA]</scope>
    <source>
        <strain evidence="3">Snail1</strain>
        <tissue evidence="3">Muscle</tissue>
    </source>
</reference>
<accession>A0AAN9AJY8</accession>
<evidence type="ECO:0000256" key="1">
    <source>
        <dbReference type="SAM" id="MobiDB-lite"/>
    </source>
</evidence>
<dbReference type="EMBL" id="JBAMIC010004070">
    <property type="protein sequence ID" value="KAK7088179.1"/>
    <property type="molecule type" value="Genomic_DNA"/>
</dbReference>
<feature type="region of interest" description="Disordered" evidence="1">
    <location>
        <begin position="1"/>
        <end position="28"/>
    </location>
</feature>
<organism evidence="3 4">
    <name type="scientific">Littorina saxatilis</name>
    <dbReference type="NCBI Taxonomy" id="31220"/>
    <lineage>
        <taxon>Eukaryota</taxon>
        <taxon>Metazoa</taxon>
        <taxon>Spiralia</taxon>
        <taxon>Lophotrochozoa</taxon>
        <taxon>Mollusca</taxon>
        <taxon>Gastropoda</taxon>
        <taxon>Caenogastropoda</taxon>
        <taxon>Littorinimorpha</taxon>
        <taxon>Littorinoidea</taxon>
        <taxon>Littorinidae</taxon>
        <taxon>Littorina</taxon>
    </lineage>
</organism>
<evidence type="ECO:0000313" key="3">
    <source>
        <dbReference type="EMBL" id="KAK7088179.1"/>
    </source>
</evidence>
<keyword evidence="4" id="KW-1185">Reference proteome</keyword>
<keyword evidence="2" id="KW-0812">Transmembrane</keyword>
<proteinExistence type="predicted"/>
<feature type="transmembrane region" description="Helical" evidence="2">
    <location>
        <begin position="137"/>
        <end position="157"/>
    </location>
</feature>